<comment type="caution">
    <text evidence="1">The sequence shown here is derived from an EMBL/GenBank/DDBJ whole genome shotgun (WGS) entry which is preliminary data.</text>
</comment>
<keyword evidence="2" id="KW-1185">Reference proteome</keyword>
<evidence type="ECO:0000313" key="2">
    <source>
        <dbReference type="Proteomes" id="UP000583454"/>
    </source>
</evidence>
<sequence>MLMYNVRQRLVDRLSGGLRWRISYTGDAPVVIDYPGLIGLGLQFGLEQLEIGDLILNETFPAPLRPPENEPGWVGLDQWSYRDAVVALVAAGERKRAG</sequence>
<reference evidence="1 2" key="1">
    <citation type="submission" date="2020-08" db="EMBL/GenBank/DDBJ databases">
        <title>Genomic Encyclopedia of Type Strains, Phase IV (KMG-IV): sequencing the most valuable type-strain genomes for metagenomic binning, comparative biology and taxonomic classification.</title>
        <authorList>
            <person name="Goeker M."/>
        </authorList>
    </citation>
    <scope>NUCLEOTIDE SEQUENCE [LARGE SCALE GENOMIC DNA]</scope>
    <source>
        <strain evidence="1 2">DSM 2163</strain>
    </source>
</reference>
<gene>
    <name evidence="1" type="ORF">HNR00_004771</name>
</gene>
<accession>A0A840ZT66</accession>
<dbReference type="EMBL" id="JACHOP010000032">
    <property type="protein sequence ID" value="MBB5760031.1"/>
    <property type="molecule type" value="Genomic_DNA"/>
</dbReference>
<name>A0A840ZT66_9HYPH</name>
<proteinExistence type="predicted"/>
<protein>
    <submittedName>
        <fullName evidence="1">Uncharacterized protein</fullName>
    </submittedName>
</protein>
<organism evidence="1 2">
    <name type="scientific">Methylorubrum rhodinum</name>
    <dbReference type="NCBI Taxonomy" id="29428"/>
    <lineage>
        <taxon>Bacteria</taxon>
        <taxon>Pseudomonadati</taxon>
        <taxon>Pseudomonadota</taxon>
        <taxon>Alphaproteobacteria</taxon>
        <taxon>Hyphomicrobiales</taxon>
        <taxon>Methylobacteriaceae</taxon>
        <taxon>Methylorubrum</taxon>
    </lineage>
</organism>
<dbReference type="AlphaFoldDB" id="A0A840ZT66"/>
<dbReference type="Proteomes" id="UP000583454">
    <property type="component" value="Unassembled WGS sequence"/>
</dbReference>
<evidence type="ECO:0000313" key="1">
    <source>
        <dbReference type="EMBL" id="MBB5760031.1"/>
    </source>
</evidence>
<dbReference type="RefSeq" id="WP_183573616.1">
    <property type="nucleotide sequence ID" value="NZ_JACHOP010000032.1"/>
</dbReference>